<comment type="function">
    <text evidence="6">Catalyzes two activities which are involved in the cyclic version of arginine biosynthesis: the synthesis of N-acetylglutamate from glutamate and acetyl-CoA as the acetyl donor, and of ornithine by transacetylation between N(2)-acetylornithine and glutamate.</text>
</comment>
<evidence type="ECO:0000256" key="2">
    <source>
        <dbReference type="ARBA" id="ARBA00011475"/>
    </source>
</evidence>
<dbReference type="Gene3D" id="3.60.70.12">
    <property type="entry name" value="L-amino peptidase D-ALA esterase/amidase"/>
    <property type="match status" value="1"/>
</dbReference>
<keyword evidence="8" id="KW-1185">Reference proteome</keyword>
<dbReference type="InterPro" id="IPR016117">
    <property type="entry name" value="ArgJ-like_dom_sf"/>
</dbReference>
<reference evidence="7 8" key="1">
    <citation type="submission" date="2021-04" db="EMBL/GenBank/DDBJ databases">
        <authorList>
            <person name="Pira H."/>
            <person name="Risdian C."/>
            <person name="Wink J."/>
        </authorList>
    </citation>
    <scope>NUCLEOTIDE SEQUENCE [LARGE SCALE GENOMIC DNA]</scope>
    <source>
        <strain evidence="7 8">WH53</strain>
    </source>
</reference>
<keyword evidence="4 6" id="KW-0068">Autocatalytic cleavage</keyword>
<dbReference type="InterPro" id="IPR042195">
    <property type="entry name" value="ArgJ_beta_C"/>
</dbReference>
<comment type="similarity">
    <text evidence="1 6">Belongs to the ArgJ family.</text>
</comment>
<comment type="pathway">
    <text evidence="6">Amino-acid biosynthesis; L-arginine biosynthesis; L-ornithine and N-acetyl-L-glutamate from L-glutamate and N(2)-acetyl-L-ornithine (cyclic): step 1/1.</text>
</comment>
<comment type="subcellular location">
    <subcellularLocation>
        <location evidence="6">Cytoplasm</location>
    </subcellularLocation>
</comment>
<keyword evidence="5 6" id="KW-0012">Acyltransferase</keyword>
<dbReference type="EC" id="2.3.1.1" evidence="6"/>
<protein>
    <recommendedName>
        <fullName evidence="6">Arginine biosynthesis bifunctional protein ArgJ</fullName>
    </recommendedName>
    <domain>
        <recommendedName>
            <fullName evidence="6">Glutamate N-acetyltransferase</fullName>
            <ecNumber evidence="6">2.3.1.35</ecNumber>
        </recommendedName>
        <alternativeName>
            <fullName evidence="6">Ornithine acetyltransferase</fullName>
            <shortName evidence="6">OATase</shortName>
        </alternativeName>
        <alternativeName>
            <fullName evidence="6">Ornithine transacetylase</fullName>
        </alternativeName>
    </domain>
    <domain>
        <recommendedName>
            <fullName evidence="6">Amino-acid acetyltransferase</fullName>
            <ecNumber evidence="6">2.3.1.1</ecNumber>
        </recommendedName>
        <alternativeName>
            <fullName evidence="6">N-acetylglutamate synthase</fullName>
            <shortName evidence="6">AGSase</shortName>
        </alternativeName>
    </domain>
    <component>
        <recommendedName>
            <fullName evidence="6">Arginine biosynthesis bifunctional protein ArgJ alpha chain</fullName>
        </recommendedName>
    </component>
    <component>
        <recommendedName>
            <fullName evidence="6">Arginine biosynthesis bifunctional protein ArgJ beta chain</fullName>
        </recommendedName>
    </component>
</protein>
<feature type="binding site" evidence="6">
    <location>
        <position position="283"/>
    </location>
    <ligand>
        <name>substrate</name>
    </ligand>
</feature>
<feature type="active site" description="Nucleophile" evidence="6">
    <location>
        <position position="196"/>
    </location>
</feature>
<accession>A0ABS5Z868</accession>
<feature type="site" description="Involved in the stabilization of negative charge on the oxyanion by the formation of the oxyanion hole" evidence="6">
    <location>
        <position position="122"/>
    </location>
</feature>
<feature type="binding site" evidence="6">
    <location>
        <position position="196"/>
    </location>
    <ligand>
        <name>substrate</name>
    </ligand>
</feature>
<dbReference type="EMBL" id="JAGSOY010000005">
    <property type="protein sequence ID" value="MBU2710237.1"/>
    <property type="molecule type" value="Genomic_DNA"/>
</dbReference>
<name>A0ABS5Z868_9GAMM</name>
<keyword evidence="6" id="KW-0963">Cytoplasm</keyword>
<evidence type="ECO:0000256" key="6">
    <source>
        <dbReference type="HAMAP-Rule" id="MF_01106"/>
    </source>
</evidence>
<proteinExistence type="inferred from homology"/>
<feature type="site" description="Cleavage; by autolysis" evidence="6">
    <location>
        <begin position="195"/>
        <end position="196"/>
    </location>
</feature>
<comment type="caution">
    <text evidence="7">The sequence shown here is derived from an EMBL/GenBank/DDBJ whole genome shotgun (WGS) entry which is preliminary data.</text>
</comment>
<evidence type="ECO:0000313" key="7">
    <source>
        <dbReference type="EMBL" id="MBU2710237.1"/>
    </source>
</evidence>
<sequence>MFYFLLNKLRSDVSELHVLPVPGIKWATASAGIKESGEDIAVMIADQTAMMAGVFTQNAFCAAPVIIAKQHISHRPLAWLINAGNANAGTGEEGMTAAKISCQVLAEVIGELNPEQVLPFSTGVIGELLPVDKITKVMPTLVQQESSTSWLAAAKAIMTTDTKIKFFSKSVKLKTGTITLSGIAKGSGMIKPDMATMLAFIGTDANISQELLQKVLSSSVDKSFNRITVDGDTSTNDACAIVATGQAGHSIINDESQADYDLFSKALNDCCVSLAKQIVKDGEGATKFITVEIVQAKTAKEALAIAYSIAHSPLVKTAFFAEDANWGRILAAIGKADIPDLVISKININLNDICIVEKGARSSNYQEYLGQQVMQAQEITIKVALGRGEACETVWTTDLSYEYVRINAEYRS</sequence>
<keyword evidence="6" id="KW-0055">Arginine biosynthesis</keyword>
<keyword evidence="6" id="KW-0511">Multifunctional enzyme</keyword>
<dbReference type="SUPFAM" id="SSF56266">
    <property type="entry name" value="DmpA/ArgJ-like"/>
    <property type="match status" value="1"/>
</dbReference>
<dbReference type="InterPro" id="IPR002813">
    <property type="entry name" value="Arg_biosynth_ArgJ"/>
</dbReference>
<evidence type="ECO:0000256" key="1">
    <source>
        <dbReference type="ARBA" id="ARBA00006774"/>
    </source>
</evidence>
<feature type="binding site" evidence="6">
    <location>
        <position position="185"/>
    </location>
    <ligand>
        <name>substrate</name>
    </ligand>
</feature>
<evidence type="ECO:0000256" key="5">
    <source>
        <dbReference type="ARBA" id="ARBA00023315"/>
    </source>
</evidence>
<dbReference type="GO" id="GO:0004358">
    <property type="term" value="F:L-glutamate N-acetyltransferase activity, acting on acetyl-L-ornithine as donor"/>
    <property type="evidence" value="ECO:0007669"/>
    <property type="project" value="UniProtKB-EC"/>
</dbReference>
<comment type="catalytic activity">
    <reaction evidence="6">
        <text>L-glutamate + acetyl-CoA = N-acetyl-L-glutamate + CoA + H(+)</text>
        <dbReference type="Rhea" id="RHEA:24292"/>
        <dbReference type="ChEBI" id="CHEBI:15378"/>
        <dbReference type="ChEBI" id="CHEBI:29985"/>
        <dbReference type="ChEBI" id="CHEBI:44337"/>
        <dbReference type="ChEBI" id="CHEBI:57287"/>
        <dbReference type="ChEBI" id="CHEBI:57288"/>
        <dbReference type="EC" id="2.3.1.1"/>
    </reaction>
</comment>
<feature type="binding site" evidence="6">
    <location>
        <position position="159"/>
    </location>
    <ligand>
        <name>substrate</name>
    </ligand>
</feature>
<dbReference type="Gene3D" id="3.10.20.340">
    <property type="entry name" value="ArgJ beta chain, C-terminal domain"/>
    <property type="match status" value="1"/>
</dbReference>
<dbReference type="Pfam" id="PF01960">
    <property type="entry name" value="ArgJ"/>
    <property type="match status" value="1"/>
</dbReference>
<dbReference type="EC" id="2.3.1.35" evidence="6"/>
<organism evidence="7 8">
    <name type="scientific">Zooshikella harenae</name>
    <dbReference type="NCBI Taxonomy" id="2827238"/>
    <lineage>
        <taxon>Bacteria</taxon>
        <taxon>Pseudomonadati</taxon>
        <taxon>Pseudomonadota</taxon>
        <taxon>Gammaproteobacteria</taxon>
        <taxon>Oceanospirillales</taxon>
        <taxon>Zooshikellaceae</taxon>
        <taxon>Zooshikella</taxon>
    </lineage>
</organism>
<comment type="pathway">
    <text evidence="6">Amino-acid biosynthesis; L-arginine biosynthesis; N(2)-acetyl-L-ornithine from L-glutamate: step 1/4.</text>
</comment>
<dbReference type="Gene3D" id="3.30.2330.10">
    <property type="entry name" value="arginine biosynthesis bifunctional protein suprefamily"/>
    <property type="match status" value="1"/>
</dbReference>
<comment type="catalytic activity">
    <reaction evidence="6">
        <text>N(2)-acetyl-L-ornithine + L-glutamate = N-acetyl-L-glutamate + L-ornithine</text>
        <dbReference type="Rhea" id="RHEA:15349"/>
        <dbReference type="ChEBI" id="CHEBI:29985"/>
        <dbReference type="ChEBI" id="CHEBI:44337"/>
        <dbReference type="ChEBI" id="CHEBI:46911"/>
        <dbReference type="ChEBI" id="CHEBI:57805"/>
        <dbReference type="EC" id="2.3.1.35"/>
    </reaction>
</comment>
<evidence type="ECO:0000256" key="3">
    <source>
        <dbReference type="ARBA" id="ARBA00022679"/>
    </source>
</evidence>
<feature type="binding site" evidence="6">
    <location>
        <position position="407"/>
    </location>
    <ligand>
        <name>substrate</name>
    </ligand>
</feature>
<dbReference type="PANTHER" id="PTHR23100">
    <property type="entry name" value="ARGININE BIOSYNTHESIS BIFUNCTIONAL PROTEIN ARGJ"/>
    <property type="match status" value="1"/>
</dbReference>
<dbReference type="HAMAP" id="MF_01106">
    <property type="entry name" value="ArgJ"/>
    <property type="match status" value="1"/>
</dbReference>
<gene>
    <name evidence="6 7" type="primary">argJ</name>
    <name evidence="7" type="ORF">KCG35_04125</name>
</gene>
<keyword evidence="6" id="KW-0028">Amino-acid biosynthesis</keyword>
<feature type="chain" id="PRO_5044941932" description="Arginine biosynthesis bifunctional protein ArgJ alpha chain" evidence="6">
    <location>
        <begin position="1"/>
        <end position="195"/>
    </location>
</feature>
<evidence type="ECO:0000313" key="8">
    <source>
        <dbReference type="Proteomes" id="UP000690515"/>
    </source>
</evidence>
<dbReference type="NCBIfam" id="TIGR00120">
    <property type="entry name" value="ArgJ"/>
    <property type="match status" value="1"/>
</dbReference>
<feature type="chain" id="PRO_5044941931" description="Arginine biosynthesis bifunctional protein ArgJ beta chain" evidence="6">
    <location>
        <begin position="196"/>
        <end position="412"/>
    </location>
</feature>
<dbReference type="Proteomes" id="UP000690515">
    <property type="component" value="Unassembled WGS sequence"/>
</dbReference>
<keyword evidence="3 6" id="KW-0808">Transferase</keyword>
<dbReference type="NCBIfam" id="NF003802">
    <property type="entry name" value="PRK05388.1"/>
    <property type="match status" value="1"/>
</dbReference>
<evidence type="ECO:0000256" key="4">
    <source>
        <dbReference type="ARBA" id="ARBA00022813"/>
    </source>
</evidence>
<dbReference type="CDD" id="cd02152">
    <property type="entry name" value="OAT"/>
    <property type="match status" value="1"/>
</dbReference>
<dbReference type="PANTHER" id="PTHR23100:SF0">
    <property type="entry name" value="ARGININE BIOSYNTHESIS BIFUNCTIONAL PROTEIN ARGJ, MITOCHONDRIAL"/>
    <property type="match status" value="1"/>
</dbReference>
<feature type="binding site" evidence="6">
    <location>
        <position position="412"/>
    </location>
    <ligand>
        <name>substrate</name>
    </ligand>
</feature>
<comment type="subunit">
    <text evidence="2 6">Heterotetramer of two alpha and two beta chains.</text>
</comment>
<feature type="site" description="Involved in the stabilization of negative charge on the oxyanion by the formation of the oxyanion hole" evidence="6">
    <location>
        <position position="123"/>
    </location>
</feature>